<dbReference type="AlphaFoldDB" id="A0A7C4CCP0"/>
<name>A0A7C4CCP0_9BACT</name>
<evidence type="ECO:0000313" key="1">
    <source>
        <dbReference type="EMBL" id="HGU39740.1"/>
    </source>
</evidence>
<proteinExistence type="predicted"/>
<dbReference type="Pfam" id="PF20095">
    <property type="entry name" value="DUF6485"/>
    <property type="match status" value="1"/>
</dbReference>
<gene>
    <name evidence="1" type="ORF">ENT77_00855</name>
</gene>
<sequence>MAQGCPSLQRNLQNCTCTYTSCDKRGKCCECVAYHRRLGEIPGCFFTKEGERTWDRSLENFIRDRTRNR</sequence>
<organism evidence="1">
    <name type="scientific">Fervidobacterium thailandense</name>
    <dbReference type="NCBI Taxonomy" id="1008305"/>
    <lineage>
        <taxon>Bacteria</taxon>
        <taxon>Thermotogati</taxon>
        <taxon>Thermotogota</taxon>
        <taxon>Thermotogae</taxon>
        <taxon>Thermotogales</taxon>
        <taxon>Fervidobacteriaceae</taxon>
        <taxon>Fervidobacterium</taxon>
    </lineage>
</organism>
<accession>A0A7C4CCP0</accession>
<reference evidence="1" key="1">
    <citation type="journal article" date="2020" name="mSystems">
        <title>Genome- and Community-Level Interaction Insights into Carbon Utilization and Element Cycling Functions of Hydrothermarchaeota in Hydrothermal Sediment.</title>
        <authorList>
            <person name="Zhou Z."/>
            <person name="Liu Y."/>
            <person name="Xu W."/>
            <person name="Pan J."/>
            <person name="Luo Z.H."/>
            <person name="Li M."/>
        </authorList>
    </citation>
    <scope>NUCLEOTIDE SEQUENCE [LARGE SCALE GENOMIC DNA]</scope>
    <source>
        <strain evidence="1">SpSt-609</strain>
    </source>
</reference>
<comment type="caution">
    <text evidence="1">The sequence shown here is derived from an EMBL/GenBank/DDBJ whole genome shotgun (WGS) entry which is preliminary data.</text>
</comment>
<evidence type="ECO:0008006" key="2">
    <source>
        <dbReference type="Google" id="ProtNLM"/>
    </source>
</evidence>
<protein>
    <recommendedName>
        <fullName evidence="2">Cytosolic protein</fullName>
    </recommendedName>
</protein>
<dbReference type="EMBL" id="DSZY01000005">
    <property type="protein sequence ID" value="HGU39740.1"/>
    <property type="molecule type" value="Genomic_DNA"/>
</dbReference>